<organism evidence="1 2">
    <name type="scientific">Buddleja alternifolia</name>
    <dbReference type="NCBI Taxonomy" id="168488"/>
    <lineage>
        <taxon>Eukaryota</taxon>
        <taxon>Viridiplantae</taxon>
        <taxon>Streptophyta</taxon>
        <taxon>Embryophyta</taxon>
        <taxon>Tracheophyta</taxon>
        <taxon>Spermatophyta</taxon>
        <taxon>Magnoliopsida</taxon>
        <taxon>eudicotyledons</taxon>
        <taxon>Gunneridae</taxon>
        <taxon>Pentapetalae</taxon>
        <taxon>asterids</taxon>
        <taxon>lamiids</taxon>
        <taxon>Lamiales</taxon>
        <taxon>Scrophulariaceae</taxon>
        <taxon>Buddlejeae</taxon>
        <taxon>Buddleja</taxon>
    </lineage>
</organism>
<dbReference type="Proteomes" id="UP000826271">
    <property type="component" value="Unassembled WGS sequence"/>
</dbReference>
<dbReference type="AlphaFoldDB" id="A0AAV6WWK9"/>
<keyword evidence="2" id="KW-1185">Reference proteome</keyword>
<comment type="caution">
    <text evidence="1">The sequence shown here is derived from an EMBL/GenBank/DDBJ whole genome shotgun (WGS) entry which is preliminary data.</text>
</comment>
<gene>
    <name evidence="1" type="ORF">BUALT_Bualt11G0010700</name>
</gene>
<evidence type="ECO:0000313" key="2">
    <source>
        <dbReference type="Proteomes" id="UP000826271"/>
    </source>
</evidence>
<sequence length="212" mass="23048">MLNALRLQISNPGIPRNCERNAAAAGRLGLRLPARRNFASYTVQSFENVSSVASVSSSQLISTVGSSPSQWALTLRHSNVLSYIACAAFKRAAESMEKLMDVTREELPQTMIAVRLSGMEISDLTMELSDLGQGITRGSKSATRAARLAEEKTVFMQEAGPTGTGIPGPALARTARGVREGIVRGRAVLQMFFTLTRFSKMLMNYFKSRVKA</sequence>
<dbReference type="PANTHER" id="PTHR33825">
    <property type="entry name" value="CHITINASE-LIKE PROTEIN"/>
    <property type="match status" value="1"/>
</dbReference>
<proteinExistence type="predicted"/>
<protein>
    <submittedName>
        <fullName evidence="1">Uncharacterized protein</fullName>
    </submittedName>
</protein>
<accession>A0AAV6WWK9</accession>
<reference evidence="1" key="1">
    <citation type="submission" date="2019-10" db="EMBL/GenBank/DDBJ databases">
        <authorList>
            <person name="Zhang R."/>
            <person name="Pan Y."/>
            <person name="Wang J."/>
            <person name="Ma R."/>
            <person name="Yu S."/>
        </authorList>
    </citation>
    <scope>NUCLEOTIDE SEQUENCE</scope>
    <source>
        <strain evidence="1">LA-IB0</strain>
        <tissue evidence="1">Leaf</tissue>
    </source>
</reference>
<dbReference type="PANTHER" id="PTHR33825:SF5">
    <property type="entry name" value="TRANSMEMBRANE PROTEIN"/>
    <property type="match status" value="1"/>
</dbReference>
<dbReference type="EMBL" id="WHWC01000011">
    <property type="protein sequence ID" value="KAG8373310.1"/>
    <property type="molecule type" value="Genomic_DNA"/>
</dbReference>
<name>A0AAV6WWK9_9LAMI</name>
<evidence type="ECO:0000313" key="1">
    <source>
        <dbReference type="EMBL" id="KAG8373310.1"/>
    </source>
</evidence>